<evidence type="ECO:0000313" key="1">
    <source>
        <dbReference type="EMBL" id="KAI8018730.1"/>
    </source>
</evidence>
<comment type="caution">
    <text evidence="1">The sequence shown here is derived from an EMBL/GenBank/DDBJ whole genome shotgun (WGS) entry which is preliminary data.</text>
</comment>
<accession>A0ACC0HZ75</accession>
<gene>
    <name evidence="1" type="ORF">LOK49_LG04G01810</name>
</gene>
<proteinExistence type="predicted"/>
<name>A0ACC0HZ75_9ERIC</name>
<organism evidence="1 2">
    <name type="scientific">Camellia lanceoleosa</name>
    <dbReference type="NCBI Taxonomy" id="1840588"/>
    <lineage>
        <taxon>Eukaryota</taxon>
        <taxon>Viridiplantae</taxon>
        <taxon>Streptophyta</taxon>
        <taxon>Embryophyta</taxon>
        <taxon>Tracheophyta</taxon>
        <taxon>Spermatophyta</taxon>
        <taxon>Magnoliopsida</taxon>
        <taxon>eudicotyledons</taxon>
        <taxon>Gunneridae</taxon>
        <taxon>Pentapetalae</taxon>
        <taxon>asterids</taxon>
        <taxon>Ericales</taxon>
        <taxon>Theaceae</taxon>
        <taxon>Camellia</taxon>
    </lineage>
</organism>
<reference evidence="1 2" key="1">
    <citation type="journal article" date="2022" name="Plant J.">
        <title>Chromosome-level genome of Camellia lanceoleosa provides a valuable resource for understanding genome evolution and self-incompatibility.</title>
        <authorList>
            <person name="Gong W."/>
            <person name="Xiao S."/>
            <person name="Wang L."/>
            <person name="Liao Z."/>
            <person name="Chang Y."/>
            <person name="Mo W."/>
            <person name="Hu G."/>
            <person name="Li W."/>
            <person name="Zhao G."/>
            <person name="Zhu H."/>
            <person name="Hu X."/>
            <person name="Ji K."/>
            <person name="Xiang X."/>
            <person name="Song Q."/>
            <person name="Yuan D."/>
            <person name="Jin S."/>
            <person name="Zhang L."/>
        </authorList>
    </citation>
    <scope>NUCLEOTIDE SEQUENCE [LARGE SCALE GENOMIC DNA]</scope>
    <source>
        <strain evidence="1">SQ_2022a</strain>
    </source>
</reference>
<protein>
    <submittedName>
        <fullName evidence="1">F-box protein</fullName>
    </submittedName>
</protein>
<dbReference type="EMBL" id="CM045759">
    <property type="protein sequence ID" value="KAI8018730.1"/>
    <property type="molecule type" value="Genomic_DNA"/>
</dbReference>
<keyword evidence="2" id="KW-1185">Reference proteome</keyword>
<sequence length="386" mass="43673">MVDSNQRSSANCDGQVSKGAVDFPKEIISDILSRLPIESIFTCKIVCKTWCDIIRDSYFVNKLCNSHYHPTRLILKPLRGRVTSDTSSHLLLVDIEEQKTRRIPVDKMLLGLRIMCICNGLLCLALGNKIDPVVIYNPITREHVVLPSLGSKPTLCNHKVGLGFDPSSGKYKVVQAYTLYSNNGKMTRFEIISLGESSWRELSAPQGMLDLAVLGVVFWNGALYWKMIDGIDIDIVEFNLSDEKFHAITFPENFSHFQPQAPLQLMDSGGFLTIVERSSGQIKLWRLMRNKIGEDSSVSLQQTYDTHVNWGNAVYYEIIGDSTHNSYLLKVGFRNSQCERCEHLTQFFPQKRQYSHLDIPSLPDRFYTVCLKPSLVSPIAASLRSN</sequence>
<dbReference type="Proteomes" id="UP001060215">
    <property type="component" value="Chromosome 2"/>
</dbReference>
<evidence type="ECO:0000313" key="2">
    <source>
        <dbReference type="Proteomes" id="UP001060215"/>
    </source>
</evidence>